<feature type="domain" description="Beta-lactamase-related" evidence="2">
    <location>
        <begin position="36"/>
        <end position="336"/>
    </location>
</feature>
<keyword evidence="1" id="KW-0732">Signal</keyword>
<evidence type="ECO:0000256" key="1">
    <source>
        <dbReference type="SAM" id="SignalP"/>
    </source>
</evidence>
<feature type="signal peptide" evidence="1">
    <location>
        <begin position="1"/>
        <end position="19"/>
    </location>
</feature>
<comment type="caution">
    <text evidence="3">The sequence shown here is derived from an EMBL/GenBank/DDBJ whole genome shotgun (WGS) entry which is preliminary data.</text>
</comment>
<dbReference type="Pfam" id="PF00144">
    <property type="entry name" value="Beta-lactamase"/>
    <property type="match status" value="1"/>
</dbReference>
<dbReference type="GO" id="GO:0016787">
    <property type="term" value="F:hydrolase activity"/>
    <property type="evidence" value="ECO:0007669"/>
    <property type="project" value="UniProtKB-KW"/>
</dbReference>
<accession>A0ABR7TQB9</accession>
<evidence type="ECO:0000313" key="3">
    <source>
        <dbReference type="EMBL" id="MBC9932671.1"/>
    </source>
</evidence>
<gene>
    <name evidence="3" type="ORF">ICL07_19955</name>
</gene>
<dbReference type="InterPro" id="IPR050491">
    <property type="entry name" value="AmpC-like"/>
</dbReference>
<dbReference type="EMBL" id="JACVFC010000002">
    <property type="protein sequence ID" value="MBC9932671.1"/>
    <property type="molecule type" value="Genomic_DNA"/>
</dbReference>
<dbReference type="InterPro" id="IPR012338">
    <property type="entry name" value="Beta-lactam/transpept-like"/>
</dbReference>
<sequence>MKSLRWFIALLLVCQHMMAQVNTKALDAVMQDRFPAGAPGAVVIVAKDGEVLYHKAFGLANLEQQLPMTTTAVFRIGSNTKQFTAAGILRLAEEGKLSLDDEITKFIKDYPTQGQHITIRHLLTHTSGVRNYTGMAKFTPDVRRKDLTPAELVAFFSNEPMDFTPGTRFLYDNSGYVLLGYIIELVTGKPYARYIREQFFTPLGMSHSFYDSAQTIIPGRVGGYKQGKDGYLNADYLSMQLPYAAGSLLSTTTDLLRWYEAVMNDRVISKQSREKAQASYVLPDGHLTGYGYGWETGRVQDYPSVKHSGSINGFQSFTLYLPDQHIFVAILSNNESIGDLDKPSAEMAAITMGKPYQTDEKFQREKTLSRCTGVYKTAGGERVVALQDGQLYWYARGGGKRRLMPLGGDRFRLAQTLVTMQFAGDSVAVSSTGLPETGIRIGAAPAPLKKAVVTVETMQAYCGHYLFPDKMDFEVVLEEGKLYGQVGQDRKELLPAARNRYYAKDLDAELVFNEDAKGKVVSVTKRQNSVAEGKRVE</sequence>
<keyword evidence="3" id="KW-0378">Hydrolase</keyword>
<evidence type="ECO:0000313" key="4">
    <source>
        <dbReference type="Proteomes" id="UP000659124"/>
    </source>
</evidence>
<reference evidence="3 4" key="1">
    <citation type="submission" date="2020-09" db="EMBL/GenBank/DDBJ databases">
        <title>Genome sequences of type strains of Chitinophaga qingshengii and Chitinophaga varians.</title>
        <authorList>
            <person name="Kittiwongwattana C."/>
        </authorList>
    </citation>
    <scope>NUCLEOTIDE SEQUENCE [LARGE SCALE GENOMIC DNA]</scope>
    <source>
        <strain evidence="3 4">JCM 30026</strain>
    </source>
</reference>
<protein>
    <submittedName>
        <fullName evidence="3">Serine hydrolase</fullName>
    </submittedName>
</protein>
<dbReference type="PANTHER" id="PTHR46825:SF9">
    <property type="entry name" value="BETA-LACTAMASE-RELATED DOMAIN-CONTAINING PROTEIN"/>
    <property type="match status" value="1"/>
</dbReference>
<dbReference type="Gene3D" id="3.40.710.10">
    <property type="entry name" value="DD-peptidase/beta-lactamase superfamily"/>
    <property type="match status" value="1"/>
</dbReference>
<evidence type="ECO:0000259" key="2">
    <source>
        <dbReference type="Pfam" id="PF00144"/>
    </source>
</evidence>
<feature type="chain" id="PRO_5045834743" evidence="1">
    <location>
        <begin position="20"/>
        <end position="537"/>
    </location>
</feature>
<dbReference type="InterPro" id="IPR001466">
    <property type="entry name" value="Beta-lactam-related"/>
</dbReference>
<organism evidence="3 4">
    <name type="scientific">Chitinophaga qingshengii</name>
    <dbReference type="NCBI Taxonomy" id="1569794"/>
    <lineage>
        <taxon>Bacteria</taxon>
        <taxon>Pseudomonadati</taxon>
        <taxon>Bacteroidota</taxon>
        <taxon>Chitinophagia</taxon>
        <taxon>Chitinophagales</taxon>
        <taxon>Chitinophagaceae</taxon>
        <taxon>Chitinophaga</taxon>
    </lineage>
</organism>
<name>A0ABR7TQB9_9BACT</name>
<dbReference type="SUPFAM" id="SSF56601">
    <property type="entry name" value="beta-lactamase/transpeptidase-like"/>
    <property type="match status" value="1"/>
</dbReference>
<dbReference type="RefSeq" id="WP_188089777.1">
    <property type="nucleotide sequence ID" value="NZ_JACVFC010000002.1"/>
</dbReference>
<keyword evidence="4" id="KW-1185">Reference proteome</keyword>
<dbReference type="Proteomes" id="UP000659124">
    <property type="component" value="Unassembled WGS sequence"/>
</dbReference>
<dbReference type="PANTHER" id="PTHR46825">
    <property type="entry name" value="D-ALANYL-D-ALANINE-CARBOXYPEPTIDASE/ENDOPEPTIDASE AMPH"/>
    <property type="match status" value="1"/>
</dbReference>
<proteinExistence type="predicted"/>